<comment type="similarity">
    <text evidence="1">Belongs to the oxygen-dependent FAD-linked oxidoreductase family.</text>
</comment>
<sequence length="570" mass="61817">MLFARLVHFIDTYSFLAVQSPLGLGHAIPASQALDWDALRKEVGGRLFQSTPFAEACFSESFNSTECITARKDYLDEEVRTKHPAGYTQTQWETCQATNQQCLLDYRTPDKQDPTVPSNQCLQGSVPGHFVRFTAYPVSIDVRQPSDISAAFKFSKLGRIPLVIKNTGHDYMGRSSAPGSLALWMSYHPAFVPDGCHVPAAPRSAITLGAGVQWGEAYAFAEKHNVTVVGGADKTVGAVGGWLQGGGHGALSNTMGLGVDRVLQYKVVTPDGQHRVVNECQHEDLFFALRGGGGGTFAVVTEATILASPRVTLQTLILILPKSSSGDSSLTKEMWTILADNSLRWSRVGWGGFSMADVVVLVNPILGAAEAAESVAPLTEFAGRVGKQGVEGVQVSVREFGSWGGFFEVFSRDFVATIGSSLALASRLVPKSSFSTPSRRSSLVNALLSADAQTPGLIMLMTAPASVPSSGLTSVTEAWRSSMYHVTVVAPWNWNATKEEKRARYADASSAIDNLRRITPDAAYLNEADVYEPNYQVAFWGSHYPELLRIKQKYDPDHLLDCWHCGESLL</sequence>
<dbReference type="InterPro" id="IPR036318">
    <property type="entry name" value="FAD-bd_PCMH-like_sf"/>
</dbReference>
<dbReference type="GO" id="GO:0016491">
    <property type="term" value="F:oxidoreductase activity"/>
    <property type="evidence" value="ECO:0007669"/>
    <property type="project" value="UniProtKB-KW"/>
</dbReference>
<evidence type="ECO:0000313" key="4">
    <source>
        <dbReference type="EMBL" id="CAA7265471.1"/>
    </source>
</evidence>
<dbReference type="GO" id="GO:0071949">
    <property type="term" value="F:FAD binding"/>
    <property type="evidence" value="ECO:0007669"/>
    <property type="project" value="InterPro"/>
</dbReference>
<dbReference type="Pfam" id="PF08031">
    <property type="entry name" value="BBE"/>
    <property type="match status" value="1"/>
</dbReference>
<dbReference type="InterPro" id="IPR016169">
    <property type="entry name" value="FAD-bd_PCMH_sub2"/>
</dbReference>
<comment type="caution">
    <text evidence="4">The sequence shown here is derived from an EMBL/GenBank/DDBJ whole genome shotgun (WGS) entry which is preliminary data.</text>
</comment>
<dbReference type="Pfam" id="PF01565">
    <property type="entry name" value="FAD_binding_4"/>
    <property type="match status" value="1"/>
</dbReference>
<dbReference type="InterPro" id="IPR016166">
    <property type="entry name" value="FAD-bd_PCMH"/>
</dbReference>
<evidence type="ECO:0000256" key="1">
    <source>
        <dbReference type="ARBA" id="ARBA00005466"/>
    </source>
</evidence>
<dbReference type="SUPFAM" id="SSF56176">
    <property type="entry name" value="FAD-binding/transporter-associated domain-like"/>
    <property type="match status" value="1"/>
</dbReference>
<keyword evidence="5" id="KW-1185">Reference proteome</keyword>
<feature type="domain" description="FAD-binding PCMH-type" evidence="3">
    <location>
        <begin position="133"/>
        <end position="310"/>
    </location>
</feature>
<dbReference type="Proteomes" id="UP000467700">
    <property type="component" value="Unassembled WGS sequence"/>
</dbReference>
<dbReference type="AlphaFoldDB" id="A0A8S0XTE4"/>
<evidence type="ECO:0000256" key="2">
    <source>
        <dbReference type="ARBA" id="ARBA00023002"/>
    </source>
</evidence>
<dbReference type="EMBL" id="CACVBS010000049">
    <property type="protein sequence ID" value="CAA7265471.1"/>
    <property type="molecule type" value="Genomic_DNA"/>
</dbReference>
<protein>
    <recommendedName>
        <fullName evidence="3">FAD-binding PCMH-type domain-containing protein</fullName>
    </recommendedName>
</protein>
<gene>
    <name evidence="4" type="ORF">AAE3_LOCUS7735</name>
</gene>
<dbReference type="InterPro" id="IPR012951">
    <property type="entry name" value="BBE"/>
</dbReference>
<dbReference type="Gene3D" id="3.30.465.10">
    <property type="match status" value="2"/>
</dbReference>
<dbReference type="PANTHER" id="PTHR13878:SF91">
    <property type="entry name" value="FAD BINDING DOMAIN PROTEIN (AFU_ORTHOLOGUE AFUA_6G12070)-RELATED"/>
    <property type="match status" value="1"/>
</dbReference>
<evidence type="ECO:0000313" key="5">
    <source>
        <dbReference type="Proteomes" id="UP000467700"/>
    </source>
</evidence>
<dbReference type="OrthoDB" id="9983560at2759"/>
<keyword evidence="2" id="KW-0560">Oxidoreductase</keyword>
<reference evidence="4 5" key="1">
    <citation type="submission" date="2020-01" db="EMBL/GenBank/DDBJ databases">
        <authorList>
            <person name="Gupta K D."/>
        </authorList>
    </citation>
    <scope>NUCLEOTIDE SEQUENCE [LARGE SCALE GENOMIC DNA]</scope>
</reference>
<dbReference type="InterPro" id="IPR006094">
    <property type="entry name" value="Oxid_FAD_bind_N"/>
</dbReference>
<evidence type="ECO:0000259" key="3">
    <source>
        <dbReference type="PROSITE" id="PS51387"/>
    </source>
</evidence>
<dbReference type="PROSITE" id="PS51387">
    <property type="entry name" value="FAD_PCMH"/>
    <property type="match status" value="1"/>
</dbReference>
<proteinExistence type="inferred from homology"/>
<organism evidence="4 5">
    <name type="scientific">Cyclocybe aegerita</name>
    <name type="common">Black poplar mushroom</name>
    <name type="synonym">Agrocybe aegerita</name>
    <dbReference type="NCBI Taxonomy" id="1973307"/>
    <lineage>
        <taxon>Eukaryota</taxon>
        <taxon>Fungi</taxon>
        <taxon>Dikarya</taxon>
        <taxon>Basidiomycota</taxon>
        <taxon>Agaricomycotina</taxon>
        <taxon>Agaricomycetes</taxon>
        <taxon>Agaricomycetidae</taxon>
        <taxon>Agaricales</taxon>
        <taxon>Agaricineae</taxon>
        <taxon>Bolbitiaceae</taxon>
        <taxon>Cyclocybe</taxon>
    </lineage>
</organism>
<dbReference type="PANTHER" id="PTHR13878">
    <property type="entry name" value="GULONOLACTONE OXIDASE"/>
    <property type="match status" value="1"/>
</dbReference>
<dbReference type="InterPro" id="IPR050432">
    <property type="entry name" value="FAD-linked_Oxidoreductases_BP"/>
</dbReference>
<accession>A0A8S0XTE4</accession>
<name>A0A8S0XTE4_CYCAE</name>